<dbReference type="PANTHER" id="PTHR37946">
    <property type="entry name" value="SLL1969 PROTEIN"/>
    <property type="match status" value="1"/>
</dbReference>
<keyword evidence="1" id="KW-1133">Transmembrane helix</keyword>
<organism evidence="3 4">
    <name type="scientific">Rhodoferax fermentans</name>
    <dbReference type="NCBI Taxonomy" id="28066"/>
    <lineage>
        <taxon>Bacteria</taxon>
        <taxon>Pseudomonadati</taxon>
        <taxon>Pseudomonadota</taxon>
        <taxon>Betaproteobacteria</taxon>
        <taxon>Burkholderiales</taxon>
        <taxon>Comamonadaceae</taxon>
        <taxon>Rhodoferax</taxon>
    </lineage>
</organism>
<dbReference type="InterPro" id="IPR000073">
    <property type="entry name" value="AB_hydrolase_1"/>
</dbReference>
<reference evidence="3 4" key="1">
    <citation type="submission" date="2017-01" db="EMBL/GenBank/DDBJ databases">
        <title>Genome sequencing of Rhodoferax fermentans JCM 7819.</title>
        <authorList>
            <person name="Kim Y.J."/>
            <person name="Farh M.E.-A."/>
            <person name="Yang D.-C."/>
        </authorList>
    </citation>
    <scope>NUCLEOTIDE SEQUENCE [LARGE SCALE GENOMIC DNA]</scope>
    <source>
        <strain evidence="3 4">JCM 7819</strain>
    </source>
</reference>
<dbReference type="RefSeq" id="WP_078365900.1">
    <property type="nucleotide sequence ID" value="NZ_MTJN01000002.1"/>
</dbReference>
<comment type="caution">
    <text evidence="3">The sequence shown here is derived from an EMBL/GenBank/DDBJ whole genome shotgun (WGS) entry which is preliminary data.</text>
</comment>
<dbReference type="Proteomes" id="UP000190750">
    <property type="component" value="Unassembled WGS sequence"/>
</dbReference>
<protein>
    <recommendedName>
        <fullName evidence="2">AB hydrolase-1 domain-containing protein</fullName>
    </recommendedName>
</protein>
<dbReference type="EMBL" id="MTJN01000002">
    <property type="protein sequence ID" value="OOV08033.1"/>
    <property type="molecule type" value="Genomic_DNA"/>
</dbReference>
<dbReference type="STRING" id="28066.RF819_16065"/>
<feature type="transmembrane region" description="Helical" evidence="1">
    <location>
        <begin position="72"/>
        <end position="90"/>
    </location>
</feature>
<dbReference type="InterPro" id="IPR029058">
    <property type="entry name" value="AB_hydrolase_fold"/>
</dbReference>
<dbReference type="Pfam" id="PF12697">
    <property type="entry name" value="Abhydrolase_6"/>
    <property type="match status" value="1"/>
</dbReference>
<keyword evidence="1" id="KW-0812">Transmembrane</keyword>
<gene>
    <name evidence="3" type="ORF">RF819_16065</name>
</gene>
<feature type="transmembrane region" description="Helical" evidence="1">
    <location>
        <begin position="6"/>
        <end position="26"/>
    </location>
</feature>
<evidence type="ECO:0000313" key="4">
    <source>
        <dbReference type="Proteomes" id="UP000190750"/>
    </source>
</evidence>
<keyword evidence="4" id="KW-1185">Reference proteome</keyword>
<dbReference type="AlphaFoldDB" id="A0A1T1AVG7"/>
<dbReference type="Gene3D" id="3.40.50.1820">
    <property type="entry name" value="alpha/beta hydrolase"/>
    <property type="match status" value="1"/>
</dbReference>
<feature type="transmembrane region" description="Helical" evidence="1">
    <location>
        <begin position="38"/>
        <end position="60"/>
    </location>
</feature>
<evidence type="ECO:0000256" key="1">
    <source>
        <dbReference type="SAM" id="Phobius"/>
    </source>
</evidence>
<dbReference type="OrthoDB" id="275181at2"/>
<dbReference type="PANTHER" id="PTHR37946:SF1">
    <property type="entry name" value="SLL1969 PROTEIN"/>
    <property type="match status" value="1"/>
</dbReference>
<sequence>MLALLLRALYLFQLLCGAVLGSWLAIEATQQSGGALSLILLPLTMLCLPLLLQFLVILTSLIQSRTGGPAALWWRVLWAEYISAVLVFMLRQPWPRRPNGVQMPLATPPGELGAGAVPVVLVHGYLCNHRVWDDMTLALRQAGHPVLAVDLEPLFGSIDGYAAVIEAAVQRLQAETGAPQVALVGHSMGGLAIRAWLRTQNTAQLGRAARILTLGTPHQGTRIPQPVATPNGVQMHWHSPWIQALQTSEGAAQHALMHIALNLNDNICFPQAAQVLPGVAVTEFHGIGHLEMCRHPRVIDWTCKQLSKQTLEGVTA</sequence>
<evidence type="ECO:0000259" key="2">
    <source>
        <dbReference type="Pfam" id="PF12697"/>
    </source>
</evidence>
<evidence type="ECO:0000313" key="3">
    <source>
        <dbReference type="EMBL" id="OOV08033.1"/>
    </source>
</evidence>
<accession>A0A1T1AVG7</accession>
<dbReference type="SUPFAM" id="SSF53474">
    <property type="entry name" value="alpha/beta-Hydrolases"/>
    <property type="match status" value="1"/>
</dbReference>
<keyword evidence="1" id="KW-0472">Membrane</keyword>
<name>A0A1T1AVG7_RHOFE</name>
<proteinExistence type="predicted"/>
<feature type="domain" description="AB hydrolase-1" evidence="2">
    <location>
        <begin position="119"/>
        <end position="247"/>
    </location>
</feature>